<sequence>MICDYSNDISILVKYSSLIPSKPESTPRITKASTFSLVVISTTCSKGFNWKVSSSESFWKTIHLFDIIGLNVLEILIKILLK</sequence>
<organism evidence="1 2">
    <name type="scientific">Oceanirhabdus seepicola</name>
    <dbReference type="NCBI Taxonomy" id="2828781"/>
    <lineage>
        <taxon>Bacteria</taxon>
        <taxon>Bacillati</taxon>
        <taxon>Bacillota</taxon>
        <taxon>Clostridia</taxon>
        <taxon>Eubacteriales</taxon>
        <taxon>Clostridiaceae</taxon>
        <taxon>Oceanirhabdus</taxon>
    </lineage>
</organism>
<reference evidence="1" key="1">
    <citation type="journal article" date="2021" name="mSystems">
        <title>Bacteria and Archaea Synergistically Convert Glycine Betaine to Biogenic Methane in the Formosa Cold Seep of the South China Sea.</title>
        <authorList>
            <person name="Li L."/>
            <person name="Zhang W."/>
            <person name="Zhang S."/>
            <person name="Song L."/>
            <person name="Sun Q."/>
            <person name="Zhang H."/>
            <person name="Xiang H."/>
            <person name="Dong X."/>
        </authorList>
    </citation>
    <scope>NUCLEOTIDE SEQUENCE</scope>
    <source>
        <strain evidence="1">ZWT</strain>
    </source>
</reference>
<comment type="caution">
    <text evidence="1">The sequence shown here is derived from an EMBL/GenBank/DDBJ whole genome shotgun (WGS) entry which is preliminary data.</text>
</comment>
<accession>A0A9J6NY99</accession>
<name>A0A9J6NY99_9CLOT</name>
<dbReference type="Proteomes" id="UP001056429">
    <property type="component" value="Unassembled WGS sequence"/>
</dbReference>
<dbReference type="EMBL" id="JAGSOJ010000001">
    <property type="protein sequence ID" value="MCM1989418.1"/>
    <property type="molecule type" value="Genomic_DNA"/>
</dbReference>
<reference evidence="1" key="2">
    <citation type="submission" date="2021-04" db="EMBL/GenBank/DDBJ databases">
        <authorList>
            <person name="Dong X."/>
        </authorList>
    </citation>
    <scope>NUCLEOTIDE SEQUENCE</scope>
    <source>
        <strain evidence="1">ZWT</strain>
    </source>
</reference>
<protein>
    <submittedName>
        <fullName evidence="1">Uncharacterized protein</fullName>
    </submittedName>
</protein>
<proteinExistence type="predicted"/>
<gene>
    <name evidence="1" type="ORF">KDK92_06670</name>
</gene>
<evidence type="ECO:0000313" key="2">
    <source>
        <dbReference type="Proteomes" id="UP001056429"/>
    </source>
</evidence>
<dbReference type="AlphaFoldDB" id="A0A9J6NY99"/>
<dbReference type="RefSeq" id="WP_250858414.1">
    <property type="nucleotide sequence ID" value="NZ_JAGSOJ010000001.1"/>
</dbReference>
<keyword evidence="2" id="KW-1185">Reference proteome</keyword>
<evidence type="ECO:0000313" key="1">
    <source>
        <dbReference type="EMBL" id="MCM1989418.1"/>
    </source>
</evidence>